<accession>A0A838Y1I1</accession>
<evidence type="ECO:0000313" key="2">
    <source>
        <dbReference type="EMBL" id="MBA4709280.1"/>
    </source>
</evidence>
<dbReference type="RefSeq" id="WP_181836342.1">
    <property type="nucleotide sequence ID" value="NZ_JACERN010000033.1"/>
</dbReference>
<dbReference type="InterPro" id="IPR027417">
    <property type="entry name" value="P-loop_NTPase"/>
</dbReference>
<evidence type="ECO:0000313" key="3">
    <source>
        <dbReference type="Proteomes" id="UP000545606"/>
    </source>
</evidence>
<dbReference type="SMART" id="SM00382">
    <property type="entry name" value="AAA"/>
    <property type="match status" value="1"/>
</dbReference>
<proteinExistence type="predicted"/>
<name>A0A838Y1I1_9NEIS</name>
<feature type="domain" description="AAA+ ATPase" evidence="1">
    <location>
        <begin position="218"/>
        <end position="351"/>
    </location>
</feature>
<comment type="caution">
    <text evidence="2">The sequence shown here is derived from an EMBL/GenBank/DDBJ whole genome shotgun (WGS) entry which is preliminary data.</text>
</comment>
<dbReference type="SUPFAM" id="SSF52540">
    <property type="entry name" value="P-loop containing nucleoside triphosphate hydrolases"/>
    <property type="match status" value="1"/>
</dbReference>
<dbReference type="EMBL" id="JACERN010000033">
    <property type="protein sequence ID" value="MBA4709280.1"/>
    <property type="molecule type" value="Genomic_DNA"/>
</dbReference>
<dbReference type="Gene3D" id="3.40.50.300">
    <property type="entry name" value="P-loop containing nucleotide triphosphate hydrolases"/>
    <property type="match status" value="1"/>
</dbReference>
<dbReference type="InterPro" id="IPR003593">
    <property type="entry name" value="AAA+_ATPase"/>
</dbReference>
<keyword evidence="3" id="KW-1185">Reference proteome</keyword>
<dbReference type="Proteomes" id="UP000545606">
    <property type="component" value="Unassembled WGS sequence"/>
</dbReference>
<reference evidence="2 3" key="1">
    <citation type="submission" date="2020-07" db="EMBL/GenBank/DDBJ databases">
        <title>Draft genome sequence of violacein-producing bacteria and related species.</title>
        <authorList>
            <person name="Wilson H.S."/>
            <person name="De Leon M.E."/>
        </authorList>
    </citation>
    <scope>NUCLEOTIDE SEQUENCE [LARGE SCALE GENOMIC DNA]</scope>
    <source>
        <strain evidence="2 3">HSC-21Su07</strain>
    </source>
</reference>
<organism evidence="2 3">
    <name type="scientific">Aquitalea aquatica</name>
    <dbReference type="NCBI Taxonomy" id="3044273"/>
    <lineage>
        <taxon>Bacteria</taxon>
        <taxon>Pseudomonadati</taxon>
        <taxon>Pseudomonadota</taxon>
        <taxon>Betaproteobacteria</taxon>
        <taxon>Neisseriales</taxon>
        <taxon>Chromobacteriaceae</taxon>
        <taxon>Aquitalea</taxon>
    </lineage>
</organism>
<protein>
    <recommendedName>
        <fullName evidence="1">AAA+ ATPase domain-containing protein</fullName>
    </recommendedName>
</protein>
<gene>
    <name evidence="2" type="ORF">H2Z84_12940</name>
</gene>
<evidence type="ECO:0000259" key="1">
    <source>
        <dbReference type="SMART" id="SM00382"/>
    </source>
</evidence>
<dbReference type="AlphaFoldDB" id="A0A838Y1I1"/>
<sequence>MTAMPSESEIKKAIEALKSQPAKFQVLAENIMRIKFGGKYQNIIPQGRNAALQTTIGYPDAYATDEFQKQYLIEATIGDWRKHLEKEDIPGITKIGGANVAEFALFCMSDSELLIQQKRKDRKVKKKSVDEYKADLAALGVPLAGIRFFFMDQLIKELRQPVYARVLSELGLDIDISPFFSIEKRLFHPDTGPTRSEFEAGDVVADDLIKSMRRALSPGSKLLAEGGSGLGKTTLATAFAFDWLKREQGAFYVDLVAFDDPAAIVHILVQRIKQYGCRAHLFVLDNCHRLAPDLLSQILGAHVAPDDRPTVLAMSRKLTESAVQALCKAHELKRMHIRLRQEDLLAIYRLLARRYSQSAFFTPPTDADMQRWHSLHADLVTFTLAMNGATTRLRAGLVPKLAENDAINHLQARYISNLSANEREMLAVIALCARLDVPASQSSLNGGVPQQSLDRGLVFQQTAKNQMPRYALAHAKIGELLLKCLNVDEKQAWEELIQRDHFQACFIAKQLLDADSESIETPVGAASKAKEVLELVGENAWQFSERFSPGYSGVIASLYRQVGLEVTIIKEVLSRGISRYVIDQESFLIGLPSFLDFAQEEGFDAEITQVWADLTKAAQDGRLEIAACLAPVSTVREMLMRTAKRDEQTFRTLTAAFSSKAVAIAVANKFGMLKPDLAEQVLKDLEKLAPTLHHLLLAELPVGDRLQKLKSSLANAVSPPNIRKWLRRSRLLHLLTGDPALILPTEWLYNRGVIVLELLLGELESLRTIYDDQIQVLIATWASERICETPDPAATAARIRLMLSMADAKREKAVCKRIAMTKADTLKACLRTQRPSELGALLIGAGPVFDRKEQFLPLKSIILEIAQERIEKSIAGRAPHPPAAFHLASHVYVAKLAGAEHNEDWLQPALETLGQAPAWQPTSRDAQRHTRAGRLMRTYWKGVETLLQTGYQEST</sequence>